<keyword evidence="1" id="KW-1133">Transmembrane helix</keyword>
<dbReference type="AlphaFoldDB" id="A0A0A9AGN7"/>
<name>A0A0A9AGN7_ARUDO</name>
<accession>A0A0A9AGN7</accession>
<evidence type="ECO:0000313" key="2">
    <source>
        <dbReference type="EMBL" id="JAD50849.1"/>
    </source>
</evidence>
<reference evidence="2" key="1">
    <citation type="submission" date="2014-09" db="EMBL/GenBank/DDBJ databases">
        <authorList>
            <person name="Magalhaes I.L.F."/>
            <person name="Oliveira U."/>
            <person name="Santos F.R."/>
            <person name="Vidigal T.H.D.A."/>
            <person name="Brescovit A.D."/>
            <person name="Santos A.J."/>
        </authorList>
    </citation>
    <scope>NUCLEOTIDE SEQUENCE</scope>
    <source>
        <tissue evidence="2">Shoot tissue taken approximately 20 cm above the soil surface</tissue>
    </source>
</reference>
<dbReference type="EMBL" id="GBRH01247046">
    <property type="protein sequence ID" value="JAD50849.1"/>
    <property type="molecule type" value="Transcribed_RNA"/>
</dbReference>
<evidence type="ECO:0000256" key="1">
    <source>
        <dbReference type="SAM" id="Phobius"/>
    </source>
</evidence>
<sequence>MLAMASPRVCASTVASWDLTLSSSHLSLSRRLLLLPFLINALLLFLEGGGLPLTSQLASCMHAPRNVMSSTYASC</sequence>
<organism evidence="2">
    <name type="scientific">Arundo donax</name>
    <name type="common">Giant reed</name>
    <name type="synonym">Donax arundinaceus</name>
    <dbReference type="NCBI Taxonomy" id="35708"/>
    <lineage>
        <taxon>Eukaryota</taxon>
        <taxon>Viridiplantae</taxon>
        <taxon>Streptophyta</taxon>
        <taxon>Embryophyta</taxon>
        <taxon>Tracheophyta</taxon>
        <taxon>Spermatophyta</taxon>
        <taxon>Magnoliopsida</taxon>
        <taxon>Liliopsida</taxon>
        <taxon>Poales</taxon>
        <taxon>Poaceae</taxon>
        <taxon>PACMAD clade</taxon>
        <taxon>Arundinoideae</taxon>
        <taxon>Arundineae</taxon>
        <taxon>Arundo</taxon>
    </lineage>
</organism>
<reference evidence="2" key="2">
    <citation type="journal article" date="2015" name="Data Brief">
        <title>Shoot transcriptome of the giant reed, Arundo donax.</title>
        <authorList>
            <person name="Barrero R.A."/>
            <person name="Guerrero F.D."/>
            <person name="Moolhuijzen P."/>
            <person name="Goolsby J.A."/>
            <person name="Tidwell J."/>
            <person name="Bellgard S.E."/>
            <person name="Bellgard M.I."/>
        </authorList>
    </citation>
    <scope>NUCLEOTIDE SEQUENCE</scope>
    <source>
        <tissue evidence="2">Shoot tissue taken approximately 20 cm above the soil surface</tissue>
    </source>
</reference>
<keyword evidence="1" id="KW-0472">Membrane</keyword>
<keyword evidence="1" id="KW-0812">Transmembrane</keyword>
<protein>
    <submittedName>
        <fullName evidence="2">Uncharacterized protein</fullName>
    </submittedName>
</protein>
<proteinExistence type="predicted"/>
<feature type="transmembrane region" description="Helical" evidence="1">
    <location>
        <begin position="32"/>
        <end position="53"/>
    </location>
</feature>